<dbReference type="Pfam" id="PF08774">
    <property type="entry name" value="VRR_NUC"/>
    <property type="match status" value="1"/>
</dbReference>
<gene>
    <name evidence="5" type="ORF">H6A31_08990</name>
</gene>
<reference evidence="5 6" key="1">
    <citation type="journal article" date="2021" name="Sci. Rep.">
        <title>The distribution of antibiotic resistance genes in chicken gut microbiota commensals.</title>
        <authorList>
            <person name="Juricova H."/>
            <person name="Matiasovicova J."/>
            <person name="Kubasova T."/>
            <person name="Cejkova D."/>
            <person name="Rychlik I."/>
        </authorList>
    </citation>
    <scope>NUCLEOTIDE SEQUENCE [LARGE SCALE GENOMIC DNA]</scope>
    <source>
        <strain evidence="5 6">An801</strain>
    </source>
</reference>
<dbReference type="InterPro" id="IPR011856">
    <property type="entry name" value="tRNA_endonuc-like_dom_sf"/>
</dbReference>
<sequence>MRKQTTPLSESQIQHDCLAWFRLQYPNLALLLFAVPNGGRRDAKTGARMKYEGVLKGVSDLILLIPKKGYASLCIEMKTPKGVQSEEQRKWQREAERCRNRYVVCRSLSEFKKAVNEYLL</sequence>
<dbReference type="EMBL" id="JACJJW010000022">
    <property type="protein sequence ID" value="MBM6758807.1"/>
    <property type="molecule type" value="Genomic_DNA"/>
</dbReference>
<dbReference type="InterPro" id="IPR014883">
    <property type="entry name" value="VRR_NUC"/>
</dbReference>
<evidence type="ECO:0000256" key="1">
    <source>
        <dbReference type="ARBA" id="ARBA00001946"/>
    </source>
</evidence>
<dbReference type="Gene3D" id="3.40.1350.10">
    <property type="match status" value="1"/>
</dbReference>
<dbReference type="RefSeq" id="WP_204475985.1">
    <property type="nucleotide sequence ID" value="NZ_JACJJW010000022.1"/>
</dbReference>
<accession>A0ABS2EVW3</accession>
<organism evidence="5 6">
    <name type="scientific">Bacteroides mediterraneensis</name>
    <dbReference type="NCBI Taxonomy" id="1841856"/>
    <lineage>
        <taxon>Bacteria</taxon>
        <taxon>Pseudomonadati</taxon>
        <taxon>Bacteroidota</taxon>
        <taxon>Bacteroidia</taxon>
        <taxon>Bacteroidales</taxon>
        <taxon>Bacteroidaceae</taxon>
        <taxon>Bacteroides</taxon>
    </lineage>
</organism>
<dbReference type="SMART" id="SM00990">
    <property type="entry name" value="VRR_NUC"/>
    <property type="match status" value="1"/>
</dbReference>
<comment type="cofactor">
    <cofactor evidence="1">
        <name>Mg(2+)</name>
        <dbReference type="ChEBI" id="CHEBI:18420"/>
    </cofactor>
</comment>
<keyword evidence="2" id="KW-0540">Nuclease</keyword>
<evidence type="ECO:0000313" key="6">
    <source>
        <dbReference type="Proteomes" id="UP000703295"/>
    </source>
</evidence>
<evidence type="ECO:0000259" key="4">
    <source>
        <dbReference type="SMART" id="SM00990"/>
    </source>
</evidence>
<protein>
    <submittedName>
        <fullName evidence="5">VRR-NUC domain-containing protein</fullName>
    </submittedName>
</protein>
<evidence type="ECO:0000313" key="5">
    <source>
        <dbReference type="EMBL" id="MBM6758807.1"/>
    </source>
</evidence>
<proteinExistence type="predicted"/>
<keyword evidence="6" id="KW-1185">Reference proteome</keyword>
<comment type="caution">
    <text evidence="5">The sequence shown here is derived from an EMBL/GenBank/DDBJ whole genome shotgun (WGS) entry which is preliminary data.</text>
</comment>
<keyword evidence="3" id="KW-0378">Hydrolase</keyword>
<evidence type="ECO:0000256" key="2">
    <source>
        <dbReference type="ARBA" id="ARBA00022722"/>
    </source>
</evidence>
<feature type="domain" description="VRR-NUC" evidence="4">
    <location>
        <begin position="8"/>
        <end position="109"/>
    </location>
</feature>
<evidence type="ECO:0000256" key="3">
    <source>
        <dbReference type="ARBA" id="ARBA00022801"/>
    </source>
</evidence>
<dbReference type="Proteomes" id="UP000703295">
    <property type="component" value="Unassembled WGS sequence"/>
</dbReference>
<name>A0ABS2EVW3_9BACE</name>